<evidence type="ECO:0000256" key="2">
    <source>
        <dbReference type="SAM" id="Phobius"/>
    </source>
</evidence>
<dbReference type="Proteomes" id="UP000470875">
    <property type="component" value="Unassembled WGS sequence"/>
</dbReference>
<keyword evidence="2" id="KW-0812">Transmembrane</keyword>
<dbReference type="Gene3D" id="3.30.70.2390">
    <property type="match status" value="1"/>
</dbReference>
<protein>
    <submittedName>
        <fullName evidence="4">LytR family transcriptional regulator</fullName>
    </submittedName>
</protein>
<keyword evidence="5" id="KW-1185">Reference proteome</keyword>
<dbReference type="Pfam" id="PF13399">
    <property type="entry name" value="LytR_C"/>
    <property type="match status" value="1"/>
</dbReference>
<comment type="caution">
    <text evidence="4">The sequence shown here is derived from an EMBL/GenBank/DDBJ whole genome shotgun (WGS) entry which is preliminary data.</text>
</comment>
<dbReference type="EMBL" id="VULO01000007">
    <property type="protein sequence ID" value="MSS84459.1"/>
    <property type="molecule type" value="Genomic_DNA"/>
</dbReference>
<evidence type="ECO:0000313" key="4">
    <source>
        <dbReference type="EMBL" id="MSS84459.1"/>
    </source>
</evidence>
<gene>
    <name evidence="4" type="ORF">FYJ24_06715</name>
</gene>
<evidence type="ECO:0000256" key="1">
    <source>
        <dbReference type="SAM" id="MobiDB-lite"/>
    </source>
</evidence>
<dbReference type="RefSeq" id="WP_206192563.1">
    <property type="nucleotide sequence ID" value="NZ_VULO01000007.1"/>
</dbReference>
<dbReference type="InterPro" id="IPR027381">
    <property type="entry name" value="LytR/CpsA/Psr_C"/>
</dbReference>
<organism evidence="4 5">
    <name type="scientific">Scrofimicrobium canadense</name>
    <dbReference type="NCBI Taxonomy" id="2652290"/>
    <lineage>
        <taxon>Bacteria</taxon>
        <taxon>Bacillati</taxon>
        <taxon>Actinomycetota</taxon>
        <taxon>Actinomycetes</taxon>
        <taxon>Actinomycetales</taxon>
        <taxon>Actinomycetaceae</taxon>
        <taxon>Scrofimicrobium</taxon>
    </lineage>
</organism>
<keyword evidence="2" id="KW-1133">Transmembrane helix</keyword>
<name>A0A6N7VRR0_9ACTO</name>
<feature type="region of interest" description="Disordered" evidence="1">
    <location>
        <begin position="180"/>
        <end position="209"/>
    </location>
</feature>
<reference evidence="4 5" key="1">
    <citation type="submission" date="2019-08" db="EMBL/GenBank/DDBJ databases">
        <title>In-depth cultivation of the pig gut microbiome towards novel bacterial diversity and tailored functional studies.</title>
        <authorList>
            <person name="Wylensek D."/>
            <person name="Hitch T.C.A."/>
            <person name="Clavel T."/>
        </authorList>
    </citation>
    <scope>NUCLEOTIDE SEQUENCE [LARGE SCALE GENOMIC DNA]</scope>
    <source>
        <strain evidence="4 5">WB03_NA08</strain>
    </source>
</reference>
<accession>A0A6N7VRR0</accession>
<evidence type="ECO:0000313" key="5">
    <source>
        <dbReference type="Proteomes" id="UP000470875"/>
    </source>
</evidence>
<evidence type="ECO:0000259" key="3">
    <source>
        <dbReference type="Pfam" id="PF13399"/>
    </source>
</evidence>
<feature type="transmembrane region" description="Helical" evidence="2">
    <location>
        <begin position="7"/>
        <end position="31"/>
    </location>
</feature>
<sequence>MARRQSIIYGFVILAMIIALALALLGLTGILPMPFSEEFSKKTTYAEAGDTPCLVAATTPVDPEGAKLQILNASSLSGAAATLSDSLATLGYEKGPVDNAAPFRGTFMIEAGPAGVDDAYTLARYFDEKTRIKFTDIPGRTITITIGESAEKIPTAEEIAEIAATSSQLTSLPECVDVSPEALEKALTTNTEQSGSPQSDGQSGEGSQS</sequence>
<feature type="domain" description="LytR/CpsA/Psr regulator C-terminal" evidence="3">
    <location>
        <begin position="67"/>
        <end position="148"/>
    </location>
</feature>
<proteinExistence type="predicted"/>
<keyword evidence="2" id="KW-0472">Membrane</keyword>
<feature type="compositionally biased region" description="Low complexity" evidence="1">
    <location>
        <begin position="193"/>
        <end position="209"/>
    </location>
</feature>
<dbReference type="AlphaFoldDB" id="A0A6N7VRR0"/>